<proteinExistence type="predicted"/>
<protein>
    <submittedName>
        <fullName evidence="1">Uncharacterized protein</fullName>
    </submittedName>
</protein>
<evidence type="ECO:0000313" key="1">
    <source>
        <dbReference type="EMBL" id="KKL13626.1"/>
    </source>
</evidence>
<organism evidence="1">
    <name type="scientific">marine sediment metagenome</name>
    <dbReference type="NCBI Taxonomy" id="412755"/>
    <lineage>
        <taxon>unclassified sequences</taxon>
        <taxon>metagenomes</taxon>
        <taxon>ecological metagenomes</taxon>
    </lineage>
</organism>
<name>A0A0F9D750_9ZZZZ</name>
<gene>
    <name evidence="1" type="ORF">LCGC14_2523840</name>
</gene>
<dbReference type="EMBL" id="LAZR01040782">
    <property type="protein sequence ID" value="KKL13626.1"/>
    <property type="molecule type" value="Genomic_DNA"/>
</dbReference>
<reference evidence="1" key="1">
    <citation type="journal article" date="2015" name="Nature">
        <title>Complex archaea that bridge the gap between prokaryotes and eukaryotes.</title>
        <authorList>
            <person name="Spang A."/>
            <person name="Saw J.H."/>
            <person name="Jorgensen S.L."/>
            <person name="Zaremba-Niedzwiedzka K."/>
            <person name="Martijn J."/>
            <person name="Lind A.E."/>
            <person name="van Eijk R."/>
            <person name="Schleper C."/>
            <person name="Guy L."/>
            <person name="Ettema T.J."/>
        </authorList>
    </citation>
    <scope>NUCLEOTIDE SEQUENCE</scope>
</reference>
<comment type="caution">
    <text evidence="1">The sequence shown here is derived from an EMBL/GenBank/DDBJ whole genome shotgun (WGS) entry which is preliminary data.</text>
</comment>
<sequence>NMNITNALHPSALNISCALRRIHKNTVWYLYSMDIENGKVVWTRQFIKAHLFVNYEEAMDFARIFLGEERLKECDTFSEYETWSI</sequence>
<dbReference type="AlphaFoldDB" id="A0A0F9D750"/>
<feature type="non-terminal residue" evidence="1">
    <location>
        <position position="1"/>
    </location>
</feature>
<accession>A0A0F9D750</accession>